<dbReference type="Proteomes" id="UP000799750">
    <property type="component" value="Unassembled WGS sequence"/>
</dbReference>
<gene>
    <name evidence="1" type="ORF">BU16DRAFT_560624</name>
</gene>
<dbReference type="EMBL" id="MU004188">
    <property type="protein sequence ID" value="KAF2495760.1"/>
    <property type="molecule type" value="Genomic_DNA"/>
</dbReference>
<organism evidence="1 2">
    <name type="scientific">Lophium mytilinum</name>
    <dbReference type="NCBI Taxonomy" id="390894"/>
    <lineage>
        <taxon>Eukaryota</taxon>
        <taxon>Fungi</taxon>
        <taxon>Dikarya</taxon>
        <taxon>Ascomycota</taxon>
        <taxon>Pezizomycotina</taxon>
        <taxon>Dothideomycetes</taxon>
        <taxon>Pleosporomycetidae</taxon>
        <taxon>Mytilinidiales</taxon>
        <taxon>Mytilinidiaceae</taxon>
        <taxon>Lophium</taxon>
    </lineage>
</organism>
<sequence length="277" mass="30997">MFYSAKAGVPLDIHPSSFRSNVFAFSSPISTSRKPPNPPKQHLGPRMKAVVAARIHVLDRIDAGADSSKVQRLLHEIRNSSTVGTEGWRFEMVDLDKERATLAVVAELSRVEALMMKPGSKDTGKAFMEARDIVLRALAADRTLQCHPVLGLLAAKKWCNLVGVDRNIGPSGMQSWCERYIAWFKETVKYNIHLKEEDPTKSDPERIQVLKQELEDVEAGKLPGLSTLSLRYKLARTVHVEGTTMLFLWCTFYFALRFLLARGDTEGSTLADEHQSS</sequence>
<evidence type="ECO:0000313" key="2">
    <source>
        <dbReference type="Proteomes" id="UP000799750"/>
    </source>
</evidence>
<name>A0A6A6QV17_9PEZI</name>
<protein>
    <submittedName>
        <fullName evidence="1">Uncharacterized protein</fullName>
    </submittedName>
</protein>
<reference evidence="1" key="1">
    <citation type="journal article" date="2020" name="Stud. Mycol.">
        <title>101 Dothideomycetes genomes: a test case for predicting lifestyles and emergence of pathogens.</title>
        <authorList>
            <person name="Haridas S."/>
            <person name="Albert R."/>
            <person name="Binder M."/>
            <person name="Bloem J."/>
            <person name="Labutti K."/>
            <person name="Salamov A."/>
            <person name="Andreopoulos B."/>
            <person name="Baker S."/>
            <person name="Barry K."/>
            <person name="Bills G."/>
            <person name="Bluhm B."/>
            <person name="Cannon C."/>
            <person name="Castanera R."/>
            <person name="Culley D."/>
            <person name="Daum C."/>
            <person name="Ezra D."/>
            <person name="Gonzalez J."/>
            <person name="Henrissat B."/>
            <person name="Kuo A."/>
            <person name="Liang C."/>
            <person name="Lipzen A."/>
            <person name="Lutzoni F."/>
            <person name="Magnuson J."/>
            <person name="Mondo S."/>
            <person name="Nolan M."/>
            <person name="Ohm R."/>
            <person name="Pangilinan J."/>
            <person name="Park H.-J."/>
            <person name="Ramirez L."/>
            <person name="Alfaro M."/>
            <person name="Sun H."/>
            <person name="Tritt A."/>
            <person name="Yoshinaga Y."/>
            <person name="Zwiers L.-H."/>
            <person name="Turgeon B."/>
            <person name="Goodwin S."/>
            <person name="Spatafora J."/>
            <person name="Crous P."/>
            <person name="Grigoriev I."/>
        </authorList>
    </citation>
    <scope>NUCLEOTIDE SEQUENCE</scope>
    <source>
        <strain evidence="1">CBS 269.34</strain>
    </source>
</reference>
<evidence type="ECO:0000313" key="1">
    <source>
        <dbReference type="EMBL" id="KAF2495760.1"/>
    </source>
</evidence>
<dbReference type="AlphaFoldDB" id="A0A6A6QV17"/>
<keyword evidence="2" id="KW-1185">Reference proteome</keyword>
<proteinExistence type="predicted"/>
<accession>A0A6A6QV17</accession>